<protein>
    <submittedName>
        <fullName evidence="1">Phage tail protein</fullName>
    </submittedName>
</protein>
<accession>A0A1S9UVF9</accession>
<organism evidence="1 2">
    <name type="scientific">Bacillus cereus</name>
    <dbReference type="NCBI Taxonomy" id="1396"/>
    <lineage>
        <taxon>Bacteria</taxon>
        <taxon>Bacillati</taxon>
        <taxon>Bacillota</taxon>
        <taxon>Bacilli</taxon>
        <taxon>Bacillales</taxon>
        <taxon>Bacillaceae</taxon>
        <taxon>Bacillus</taxon>
        <taxon>Bacillus cereus group</taxon>
    </lineage>
</organism>
<name>A0A1S9UVF9_BACCE</name>
<dbReference type="Proteomes" id="UP000191124">
    <property type="component" value="Unassembled WGS sequence"/>
</dbReference>
<reference evidence="1 2" key="1">
    <citation type="submission" date="2017-01" db="EMBL/GenBank/DDBJ databases">
        <title>Bacillus cereus isolates.</title>
        <authorList>
            <person name="Beno S.M."/>
        </authorList>
    </citation>
    <scope>NUCLEOTIDE SEQUENCE [LARGE SCALE GENOMIC DNA]</scope>
    <source>
        <strain evidence="1 2">FSL M7-1219</strain>
    </source>
</reference>
<dbReference type="Gene3D" id="2.40.30.200">
    <property type="match status" value="1"/>
</dbReference>
<dbReference type="EMBL" id="MUAL01000018">
    <property type="protein sequence ID" value="OOR26148.1"/>
    <property type="molecule type" value="Genomic_DNA"/>
</dbReference>
<dbReference type="AlphaFoldDB" id="A0A1S9UVF9"/>
<evidence type="ECO:0000313" key="1">
    <source>
        <dbReference type="EMBL" id="OOR26148.1"/>
    </source>
</evidence>
<sequence length="228" mass="25970">MVDIRINEILGRDYHLCMVERPDIPTAKEKVDFIEVPGRENGSLTKKNGYEDVTFTIDFNLLEDYNIKPLLRRIKAWLLNAKILSFTDDNVYRKIKSVEIGNIANEIEEYGQFEVTFVADPFEYAILQPLEITTTTTLVNYGTKYSLPKITIYGSGSITVTINDVSFLIKNVNSTVVIDSELKEAYSNTTPMNSNMIGNFPTFSEGANTIKWAGTVTKLQIDPRWRYL</sequence>
<proteinExistence type="predicted"/>
<gene>
    <name evidence="1" type="ORF">BW892_12665</name>
</gene>
<evidence type="ECO:0000313" key="2">
    <source>
        <dbReference type="Proteomes" id="UP000191124"/>
    </source>
</evidence>
<comment type="caution">
    <text evidence="1">The sequence shown here is derived from an EMBL/GenBank/DDBJ whole genome shotgun (WGS) entry which is preliminary data.</text>
</comment>
<dbReference type="RefSeq" id="WP_078180710.1">
    <property type="nucleotide sequence ID" value="NZ_MUAL01000018.1"/>
</dbReference>